<evidence type="ECO:0000256" key="7">
    <source>
        <dbReference type="ARBA" id="ARBA00023033"/>
    </source>
</evidence>
<dbReference type="CDD" id="cd11054">
    <property type="entry name" value="CYP24A1-like"/>
    <property type="match status" value="2"/>
</dbReference>
<keyword evidence="5" id="KW-0560">Oxidoreductase</keyword>
<proteinExistence type="inferred from homology"/>
<evidence type="ECO:0000256" key="4">
    <source>
        <dbReference type="ARBA" id="ARBA00022723"/>
    </source>
</evidence>
<dbReference type="Proteomes" id="UP000092444">
    <property type="component" value="Unassembled WGS sequence"/>
</dbReference>
<dbReference type="VEuPathDB" id="VectorBase:GMOY004338"/>
<dbReference type="EnsemblMetazoa" id="GMOY004338-RA">
    <property type="protein sequence ID" value="GMOY004338-PA"/>
    <property type="gene ID" value="GMOY004338"/>
</dbReference>
<dbReference type="PRINTS" id="PR00463">
    <property type="entry name" value="EP450I"/>
</dbReference>
<name>A0A1B0FKE5_GLOMM</name>
<dbReference type="EMBL" id="CCAG010016793">
    <property type="status" value="NOT_ANNOTATED_CDS"/>
    <property type="molecule type" value="Genomic_DNA"/>
</dbReference>
<feature type="binding site" description="axial binding residue" evidence="8">
    <location>
        <position position="472"/>
    </location>
    <ligand>
        <name>heme</name>
        <dbReference type="ChEBI" id="CHEBI:30413"/>
    </ligand>
    <ligandPart>
        <name>Fe</name>
        <dbReference type="ChEBI" id="CHEBI:18248"/>
    </ligandPart>
</feature>
<dbReference type="PRINTS" id="PR00385">
    <property type="entry name" value="P450"/>
</dbReference>
<dbReference type="GO" id="GO:0005506">
    <property type="term" value="F:iron ion binding"/>
    <property type="evidence" value="ECO:0007669"/>
    <property type="project" value="InterPro"/>
</dbReference>
<dbReference type="PANTHER" id="PTHR24279:SF120">
    <property type="entry name" value="CYTOCHROME P450"/>
    <property type="match status" value="1"/>
</dbReference>
<dbReference type="AlphaFoldDB" id="A0A1B0FKE5"/>
<evidence type="ECO:0000256" key="2">
    <source>
        <dbReference type="ARBA" id="ARBA00010617"/>
    </source>
</evidence>
<reference evidence="9" key="1">
    <citation type="submission" date="2020-05" db="UniProtKB">
        <authorList>
            <consortium name="EnsemblMetazoa"/>
        </authorList>
    </citation>
    <scope>IDENTIFICATION</scope>
    <source>
        <strain evidence="9">Yale</strain>
    </source>
</reference>
<dbReference type="STRING" id="37546.A0A1B0FKE5"/>
<dbReference type="SUPFAM" id="SSF48264">
    <property type="entry name" value="Cytochrome P450"/>
    <property type="match status" value="2"/>
</dbReference>
<evidence type="ECO:0000256" key="5">
    <source>
        <dbReference type="ARBA" id="ARBA00023002"/>
    </source>
</evidence>
<dbReference type="GO" id="GO:0004497">
    <property type="term" value="F:monooxygenase activity"/>
    <property type="evidence" value="ECO:0007669"/>
    <property type="project" value="UniProtKB-KW"/>
</dbReference>
<evidence type="ECO:0000256" key="8">
    <source>
        <dbReference type="PIRSR" id="PIRSR602401-1"/>
    </source>
</evidence>
<keyword evidence="10" id="KW-1185">Reference proteome</keyword>
<dbReference type="InterPro" id="IPR036396">
    <property type="entry name" value="Cyt_P450_sf"/>
</dbReference>
<sequence>MCIFHNVGWATSLFRRTSSSSSNNATSESNYDFSKRWEEAKPFEQIPGDTRLGLLRKFLPGGKYNKLEPIQLLMAYREDWGDIAVFKGLLGKSDFVVTHNPEDFEEVVRNEGIWPIRPGMEGLHYYRSVWREDFYQGVEGLLSARGEKWGTFRKIVNPVLMQPKNVKVYMQKMSQVNREFIERIRAIRDSSTLEVPADFEEEINRWALESVAVVALDKQLGLINENRNDPRAKKLFVALNEFFSASYDLDFKPTLWKYVHTPTFKRLIRALDSLKDVTTTLISEAMERIEKQTNTGSTKDEKSVLEKLLQIDKKVAEVMAMDMLLAGVDTTTTTLTGLLLCLAKNPDKQNKLRQEVMQILPEKNSEFQENALQNLPYLRACIKESQRMYPLGAGNARINQRDVVLSGYRVPAGTQVAMIAELLYRDEHYYGRASEYLPERWLRSEQTNENVNVLKPSSPFVFLPFGFGPRSCVGRRIASMELELGIARLIRNFEIEFHHSTKNAFRNIQIYVPNIPLKFKFNSPFKHASRSLSDNVFTASGHDFNKRWEEAKPFEELPGDTKLSFLRKVLPGGKYYKLDAVQMLTAYKEDWGDIAIIRGFLGKSDLIITHNPEDFEEVLRNEGAWPIRPGMETLDYYRSVWRKDFYQGVEGLLSAKGENWGTVRKIVNPILMQPKNVKLYMQKMSQVNREFIERIRAIRDPNTLEVPANFEDDIKRWTLESVAVVALDQQLRLINENHNNSQAKELSEALNDFFSLSFEVEFKSSLWKYIHTPKFKRLMRVLDTLQKVTMAFINEAIERIEKQENTESRKGEKSVLEKLLKIDKKIAEVMAIDMLLGGVETTTTTFTGLLLCLAKNPDEQDKLRQEVMQILPEKDSEFQENALQNLPYLRACIKESQRIYPLFIGNARINQRDVVLSGYRVPAGSQIAMMAELLYRSEHYFPRANEFLPERWLRSRQASGDLSGLRPSSPFVFLPFGFGPRSCVGRRIVAMELELGIARLIRNFEIEFHHSTKNAFRNIQIYVPNIPLKFKFIDCVQ</sequence>
<dbReference type="GO" id="GO:0016705">
    <property type="term" value="F:oxidoreductase activity, acting on paired donors, with incorporation or reduction of molecular oxygen"/>
    <property type="evidence" value="ECO:0007669"/>
    <property type="project" value="InterPro"/>
</dbReference>
<dbReference type="FunFam" id="1.10.630.10:FF:000006">
    <property type="entry name" value="Cytochrome P450 302a1, mitochondrial"/>
    <property type="match status" value="2"/>
</dbReference>
<dbReference type="PhylomeDB" id="A0A1B0FKE5"/>
<evidence type="ECO:0008006" key="11">
    <source>
        <dbReference type="Google" id="ProtNLM"/>
    </source>
</evidence>
<evidence type="ECO:0000313" key="10">
    <source>
        <dbReference type="Proteomes" id="UP000092444"/>
    </source>
</evidence>
<dbReference type="InterPro" id="IPR001128">
    <property type="entry name" value="Cyt_P450"/>
</dbReference>
<evidence type="ECO:0000313" key="9">
    <source>
        <dbReference type="EnsemblMetazoa" id="GMOY004338-PA"/>
    </source>
</evidence>
<evidence type="ECO:0000256" key="1">
    <source>
        <dbReference type="ARBA" id="ARBA00001971"/>
    </source>
</evidence>
<accession>A0A1B0FKE5</accession>
<protein>
    <recommendedName>
        <fullName evidence="11">Cytochrome P450</fullName>
    </recommendedName>
</protein>
<dbReference type="InterPro" id="IPR017972">
    <property type="entry name" value="Cyt_P450_CS"/>
</dbReference>
<organism evidence="9 10">
    <name type="scientific">Glossina morsitans morsitans</name>
    <name type="common">Savannah tsetse fly</name>
    <dbReference type="NCBI Taxonomy" id="37546"/>
    <lineage>
        <taxon>Eukaryota</taxon>
        <taxon>Metazoa</taxon>
        <taxon>Ecdysozoa</taxon>
        <taxon>Arthropoda</taxon>
        <taxon>Hexapoda</taxon>
        <taxon>Insecta</taxon>
        <taxon>Pterygota</taxon>
        <taxon>Neoptera</taxon>
        <taxon>Endopterygota</taxon>
        <taxon>Diptera</taxon>
        <taxon>Brachycera</taxon>
        <taxon>Muscomorpha</taxon>
        <taxon>Hippoboscoidea</taxon>
        <taxon>Glossinidae</taxon>
        <taxon>Glossina</taxon>
    </lineage>
</organism>
<dbReference type="InterPro" id="IPR002401">
    <property type="entry name" value="Cyt_P450_E_grp-I"/>
</dbReference>
<dbReference type="PROSITE" id="PS00086">
    <property type="entry name" value="CYTOCHROME_P450"/>
    <property type="match status" value="2"/>
</dbReference>
<evidence type="ECO:0000256" key="3">
    <source>
        <dbReference type="ARBA" id="ARBA00022617"/>
    </source>
</evidence>
<dbReference type="Pfam" id="PF00067">
    <property type="entry name" value="p450"/>
    <property type="match status" value="2"/>
</dbReference>
<dbReference type="PANTHER" id="PTHR24279">
    <property type="entry name" value="CYTOCHROME P450"/>
    <property type="match status" value="1"/>
</dbReference>
<keyword evidence="6 8" id="KW-0408">Iron</keyword>
<dbReference type="InterPro" id="IPR050479">
    <property type="entry name" value="CYP11_CYP27_families"/>
</dbReference>
<comment type="similarity">
    <text evidence="2">Belongs to the cytochrome P450 family.</text>
</comment>
<keyword evidence="7" id="KW-0503">Monooxygenase</keyword>
<keyword evidence="4 8" id="KW-0479">Metal-binding</keyword>
<dbReference type="GO" id="GO:0020037">
    <property type="term" value="F:heme binding"/>
    <property type="evidence" value="ECO:0007669"/>
    <property type="project" value="InterPro"/>
</dbReference>
<evidence type="ECO:0000256" key="6">
    <source>
        <dbReference type="ARBA" id="ARBA00023004"/>
    </source>
</evidence>
<keyword evidence="3 8" id="KW-0349">Heme</keyword>
<dbReference type="Gene3D" id="1.10.630.10">
    <property type="entry name" value="Cytochrome P450"/>
    <property type="match status" value="2"/>
</dbReference>
<comment type="cofactor">
    <cofactor evidence="1 8">
        <name>heme</name>
        <dbReference type="ChEBI" id="CHEBI:30413"/>
    </cofactor>
</comment>